<dbReference type="InterPro" id="IPR029033">
    <property type="entry name" value="His_PPase_superfam"/>
</dbReference>
<feature type="compositionally biased region" description="Basic and acidic residues" evidence="1">
    <location>
        <begin position="416"/>
        <end position="429"/>
    </location>
</feature>
<evidence type="ECO:0000256" key="1">
    <source>
        <dbReference type="SAM" id="MobiDB-lite"/>
    </source>
</evidence>
<comment type="caution">
    <text evidence="2">The sequence shown here is derived from an EMBL/GenBank/DDBJ whole genome shotgun (WGS) entry which is preliminary data.</text>
</comment>
<evidence type="ECO:0008006" key="4">
    <source>
        <dbReference type="Google" id="ProtNLM"/>
    </source>
</evidence>
<dbReference type="PANTHER" id="PTHR16469:SF27">
    <property type="entry name" value="UBIQUITIN-ASSOCIATED AND SH3 DOMAIN-CONTAINING BA-RELATED"/>
    <property type="match status" value="1"/>
</dbReference>
<feature type="region of interest" description="Disordered" evidence="1">
    <location>
        <begin position="416"/>
        <end position="438"/>
    </location>
</feature>
<evidence type="ECO:0000313" key="2">
    <source>
        <dbReference type="EMBL" id="KAJ5156873.1"/>
    </source>
</evidence>
<keyword evidence="3" id="KW-1185">Reference proteome</keyword>
<dbReference type="PANTHER" id="PTHR16469">
    <property type="entry name" value="UBIQUITIN-ASSOCIATED AND SH3 DOMAIN-CONTAINING BA-RELATED"/>
    <property type="match status" value="1"/>
</dbReference>
<feature type="compositionally biased region" description="Low complexity" evidence="1">
    <location>
        <begin position="554"/>
        <end position="571"/>
    </location>
</feature>
<sequence length="606" mass="66015">MAEYPSIVFIARHGARLDAADKDWHLTSPTPYDPPLAYGGWVQSRALGARIASLLQAPQFTGQGAENERSQSPASDDLATLQSTATSDHLYRQYNVIIHTSPYLRCLQTAIAVSAGLNQNRSGVDTPDSAGSESKPHPTPHALDFDPRPRLRVDAFLGEWLSPDYFDQIIPPPSSDRMVASAKAELLRREAILAPREGPRAPSGHFPGGWGSLSHPASPSEEEDRHLGSSRTPATSAQHVQRQRANTYDTQQNPTPANRAPKTLGRLNTNLPPIADSAYVPPTPAYAISASDPIPTGYVAHARDACTKIDYQWDSLRTPFWGNGGEYGEEWSSMHERVDDGFRRMVDWYRRQDGPCPTNLDTTPEDAVRQDRAPQTVLVIITHGADCNALISSLTGHSVLLDIGTASLTMAVRQDRVKSMTPDSDHARDSPSPPVERSISQEYALQLVASTDHLRAGANPSQLASLSSPSAAQPLPAPPAPSYRNRLNFRPSGTPGSFTIGAYSEPKAGSRVWSLATRPAAVPRGASGLWKSIASPHEKDEDTDESFVPDFGEPRPLSRASSHSSDATSHLPQRTLSQRGLWGSAPSLEEREAESRRRWPVTEQQM</sequence>
<dbReference type="Proteomes" id="UP001146351">
    <property type="component" value="Unassembled WGS sequence"/>
</dbReference>
<dbReference type="EMBL" id="JAPQKO010000006">
    <property type="protein sequence ID" value="KAJ5156873.1"/>
    <property type="molecule type" value="Genomic_DNA"/>
</dbReference>
<feature type="compositionally biased region" description="Polar residues" evidence="1">
    <location>
        <begin position="229"/>
        <end position="256"/>
    </location>
</feature>
<organism evidence="2 3">
    <name type="scientific">Penicillium capsulatum</name>
    <dbReference type="NCBI Taxonomy" id="69766"/>
    <lineage>
        <taxon>Eukaryota</taxon>
        <taxon>Fungi</taxon>
        <taxon>Dikarya</taxon>
        <taxon>Ascomycota</taxon>
        <taxon>Pezizomycotina</taxon>
        <taxon>Eurotiomycetes</taxon>
        <taxon>Eurotiomycetidae</taxon>
        <taxon>Eurotiales</taxon>
        <taxon>Aspergillaceae</taxon>
        <taxon>Penicillium</taxon>
    </lineage>
</organism>
<proteinExistence type="predicted"/>
<feature type="region of interest" description="Disordered" evidence="1">
    <location>
        <begin position="193"/>
        <end position="269"/>
    </location>
</feature>
<dbReference type="Gene3D" id="3.40.50.1240">
    <property type="entry name" value="Phosphoglycerate mutase-like"/>
    <property type="match status" value="2"/>
</dbReference>
<feature type="region of interest" description="Disordered" evidence="1">
    <location>
        <begin position="536"/>
        <end position="606"/>
    </location>
</feature>
<protein>
    <recommendedName>
        <fullName evidence="4">Phosphoglycerate mutase family protein</fullName>
    </recommendedName>
</protein>
<name>A0A9W9HUE3_9EURO</name>
<reference evidence="2" key="1">
    <citation type="submission" date="2022-11" db="EMBL/GenBank/DDBJ databases">
        <authorList>
            <person name="Petersen C."/>
        </authorList>
    </citation>
    <scope>NUCLEOTIDE SEQUENCE</scope>
    <source>
        <strain evidence="2">IBT 21917</strain>
    </source>
</reference>
<dbReference type="AlphaFoldDB" id="A0A9W9HUE3"/>
<accession>A0A9W9HUE3</accession>
<feature type="compositionally biased region" description="Basic and acidic residues" evidence="1">
    <location>
        <begin position="588"/>
        <end position="597"/>
    </location>
</feature>
<dbReference type="OrthoDB" id="3898179at2759"/>
<reference evidence="2" key="2">
    <citation type="journal article" date="2023" name="IMA Fungus">
        <title>Comparative genomic study of the Penicillium genus elucidates a diverse pangenome and 15 lateral gene transfer events.</title>
        <authorList>
            <person name="Petersen C."/>
            <person name="Sorensen T."/>
            <person name="Nielsen M.R."/>
            <person name="Sondergaard T.E."/>
            <person name="Sorensen J.L."/>
            <person name="Fitzpatrick D.A."/>
            <person name="Frisvad J.C."/>
            <person name="Nielsen K.L."/>
        </authorList>
    </citation>
    <scope>NUCLEOTIDE SEQUENCE</scope>
    <source>
        <strain evidence="2">IBT 21917</strain>
    </source>
</reference>
<feature type="compositionally biased region" description="Low complexity" evidence="1">
    <location>
        <begin position="460"/>
        <end position="474"/>
    </location>
</feature>
<feature type="region of interest" description="Disordered" evidence="1">
    <location>
        <begin position="458"/>
        <end position="491"/>
    </location>
</feature>
<dbReference type="SUPFAM" id="SSF53254">
    <property type="entry name" value="Phosphoglycerate mutase-like"/>
    <property type="match status" value="1"/>
</dbReference>
<dbReference type="InterPro" id="IPR051710">
    <property type="entry name" value="Phosphatase_SH3-domain"/>
</dbReference>
<gene>
    <name evidence="2" type="ORF">N7492_009676</name>
</gene>
<evidence type="ECO:0000313" key="3">
    <source>
        <dbReference type="Proteomes" id="UP001146351"/>
    </source>
</evidence>
<dbReference type="CDD" id="cd07040">
    <property type="entry name" value="HP"/>
    <property type="match status" value="1"/>
</dbReference>
<feature type="region of interest" description="Disordered" evidence="1">
    <location>
        <begin position="119"/>
        <end position="147"/>
    </location>
</feature>